<evidence type="ECO:0000256" key="1">
    <source>
        <dbReference type="SAM" id="MobiDB-lite"/>
    </source>
</evidence>
<dbReference type="InterPro" id="IPR042044">
    <property type="entry name" value="EXOC6PINT-1/Sec15/Tip20_C_dom2"/>
</dbReference>
<comment type="caution">
    <text evidence="2">The sequence shown here is derived from an EMBL/GenBank/DDBJ whole genome shotgun (WGS) entry which is preliminary data.</text>
</comment>
<keyword evidence="3" id="KW-1185">Reference proteome</keyword>
<dbReference type="PANTHER" id="PTHR13520:SF0">
    <property type="entry name" value="RAD50-INTERACTING PROTEIN 1"/>
    <property type="match status" value="1"/>
</dbReference>
<reference evidence="2 3" key="1">
    <citation type="submission" date="2024-02" db="EMBL/GenBank/DDBJ databases">
        <title>De novo assembly and annotation of 12 fungi associated with fruit tree decline syndrome in Ontario, Canada.</title>
        <authorList>
            <person name="Sulman M."/>
            <person name="Ellouze W."/>
            <person name="Ilyukhin E."/>
        </authorList>
    </citation>
    <scope>NUCLEOTIDE SEQUENCE [LARGE SCALE GENOMIC DNA]</scope>
    <source>
        <strain evidence="2 3">M97-236</strain>
    </source>
</reference>
<accession>A0ABR3QWD6</accession>
<evidence type="ECO:0000313" key="3">
    <source>
        <dbReference type="Proteomes" id="UP001521222"/>
    </source>
</evidence>
<dbReference type="Gene3D" id="1.20.58.1420">
    <property type="entry name" value="Dsl1p vesicle tethering complex, Tip20p subunit, domain B"/>
    <property type="match status" value="1"/>
</dbReference>
<feature type="region of interest" description="Disordered" evidence="1">
    <location>
        <begin position="739"/>
        <end position="758"/>
    </location>
</feature>
<name>A0ABR3QWD6_9PLEO</name>
<dbReference type="Pfam" id="PF04437">
    <property type="entry name" value="RINT1_TIP1"/>
    <property type="match status" value="1"/>
</dbReference>
<gene>
    <name evidence="2" type="ORF">SLS59_008071</name>
</gene>
<proteinExistence type="predicted"/>
<dbReference type="PROSITE" id="PS51386">
    <property type="entry name" value="RINT1_TIP20"/>
    <property type="match status" value="1"/>
</dbReference>
<evidence type="ECO:0008006" key="4">
    <source>
        <dbReference type="Google" id="ProtNLM"/>
    </source>
</evidence>
<feature type="region of interest" description="Disordered" evidence="1">
    <location>
        <begin position="770"/>
        <end position="797"/>
    </location>
</feature>
<sequence length="846" mass="94443">MDDSDGRVHDFLDDKLQTAGDLDSLDALLAAITTQHGLLKQQLDDAQRDLHDAKHTQHEHHAQLQAKATAFRREQHDIDRRLMVITASETSDEAVPRFEAVLGTLQRLDVASGYIELLGEVDELSKHAQAQLQTSNEAALAPYKQLRSLHTRLIKLQDDAEGAAPQLLHHVSQITQALRSKILDAFAADLDSILKKVHWPTPKAVIPTQLREEWETAIVKLLDLQMPELEGNNYASGPVDKVKLPPVLFPFEVLVQPLEMRFRYHFEGDKPTNRLDRPEYFLSHVTTLLDDYSAFVSDYMQPVLFKHFRGTDLALNPVYIDAMSAFITALLPVLRTKIGSLLPKVANQPQLLSHLIHEVMSFDSTIRDTWAYDGGYGLSGWNGLSWEFLVQGNWFDQWLRVEKEFALKRYHDIVEAEDWRDLDYESVDTKATKPTKGAIRVNDLLETITDRYRPLTSFKHKLAFLIDIQIAIFDQFHERLNDNLEAYLRMTTTLGRAMGGVSREEQEKLLGVEGLERLCKTYGSADYLEKAMRDWSDDVFFLDIWEELQDRAQHGGSIGTRTVASVAERTSKNVGDSSADASDAGGLFDETASWYARLRDRSEQIITDTLVSNVRVALKPYRQINPWATLSSSGTSGKDLSPTAELDPLLSHLSTTLAFLFRVLAPAPLRRVTRTVLAAVNAEIWGSALQRTFSTPGAAQLNADLEAICAVVDEKVGAGVAENGLRKCLEGAKLVGLPAKGSRTSTNAPQLNDGGEDEGMEEWDAWAADDADAGDESSKQVSQKAASTRDAAEAGEGVEDLGLWEVERRLFADNQSARDVLEELGLDVLDEKEARRLLRLRVELAG</sequence>
<dbReference type="InterPro" id="IPR042042">
    <property type="entry name" value="Tip20p_domB"/>
</dbReference>
<organism evidence="2 3">
    <name type="scientific">Nothophoma quercina</name>
    <dbReference type="NCBI Taxonomy" id="749835"/>
    <lineage>
        <taxon>Eukaryota</taxon>
        <taxon>Fungi</taxon>
        <taxon>Dikarya</taxon>
        <taxon>Ascomycota</taxon>
        <taxon>Pezizomycotina</taxon>
        <taxon>Dothideomycetes</taxon>
        <taxon>Pleosporomycetidae</taxon>
        <taxon>Pleosporales</taxon>
        <taxon>Pleosporineae</taxon>
        <taxon>Didymellaceae</taxon>
        <taxon>Nothophoma</taxon>
    </lineage>
</organism>
<protein>
    <recommendedName>
        <fullName evidence="4">RINT-1 family protein</fullName>
    </recommendedName>
</protein>
<dbReference type="Gene3D" id="1.20.58.670">
    <property type="entry name" value="Dsl1p vesicle tethering complex, Tip20p subunit, domain D"/>
    <property type="match status" value="1"/>
</dbReference>
<dbReference type="InterPro" id="IPR007528">
    <property type="entry name" value="RINT1_Tip20"/>
</dbReference>
<dbReference type="PANTHER" id="PTHR13520">
    <property type="entry name" value="RAD50-INTERACTING PROTEIN 1 RINT-1"/>
    <property type="match status" value="1"/>
</dbReference>
<evidence type="ECO:0000313" key="2">
    <source>
        <dbReference type="EMBL" id="KAL1596082.1"/>
    </source>
</evidence>
<dbReference type="EMBL" id="JAKIXB020000030">
    <property type="protein sequence ID" value="KAL1596082.1"/>
    <property type="molecule type" value="Genomic_DNA"/>
</dbReference>
<dbReference type="Proteomes" id="UP001521222">
    <property type="component" value="Unassembled WGS sequence"/>
</dbReference>